<dbReference type="EMBL" id="AP019781">
    <property type="protein sequence ID" value="BBL68435.1"/>
    <property type="molecule type" value="Genomic_DNA"/>
</dbReference>
<dbReference type="RefSeq" id="WP_221056545.1">
    <property type="nucleotide sequence ID" value="NZ_AP019781.1"/>
</dbReference>
<dbReference type="PANTHER" id="PTHR42930">
    <property type="entry name" value="PHOSPHATE-SPECIFIC TRANSPORT SYSTEM ACCESSORY PROTEIN PHOU"/>
    <property type="match status" value="1"/>
</dbReference>
<dbReference type="SMART" id="SM00966">
    <property type="entry name" value="SpoVT_AbrB"/>
    <property type="match status" value="1"/>
</dbReference>
<proteinExistence type="predicted"/>
<dbReference type="Proteomes" id="UP000824969">
    <property type="component" value="Chromosome"/>
</dbReference>
<dbReference type="Pfam" id="PF04014">
    <property type="entry name" value="MazE_antitoxin"/>
    <property type="match status" value="1"/>
</dbReference>
<evidence type="ECO:0000313" key="2">
    <source>
        <dbReference type="EMBL" id="BBL68435.1"/>
    </source>
</evidence>
<dbReference type="GO" id="GO:0016301">
    <property type="term" value="F:kinase activity"/>
    <property type="evidence" value="ECO:0007669"/>
    <property type="project" value="UniProtKB-KW"/>
</dbReference>
<dbReference type="GeneID" id="66131140"/>
<dbReference type="InterPro" id="IPR007159">
    <property type="entry name" value="SpoVT-AbrB_dom"/>
</dbReference>
<accession>A0ABN5XMJ9</accession>
<organism evidence="2 3">
    <name type="scientific">Methanoculleus chikugoensis</name>
    <dbReference type="NCBI Taxonomy" id="118126"/>
    <lineage>
        <taxon>Archaea</taxon>
        <taxon>Methanobacteriati</taxon>
        <taxon>Methanobacteriota</taxon>
        <taxon>Stenosarchaea group</taxon>
        <taxon>Methanomicrobia</taxon>
        <taxon>Methanomicrobiales</taxon>
        <taxon>Methanomicrobiaceae</taxon>
        <taxon>Methanoculleus</taxon>
    </lineage>
</organism>
<evidence type="ECO:0000259" key="1">
    <source>
        <dbReference type="SMART" id="SM00966"/>
    </source>
</evidence>
<protein>
    <submittedName>
        <fullName evidence="2">Histidine kinase</fullName>
    </submittedName>
</protein>
<feature type="domain" description="SpoVT-AbrB" evidence="1">
    <location>
        <begin position="8"/>
        <end position="54"/>
    </location>
</feature>
<dbReference type="InterPro" id="IPR026022">
    <property type="entry name" value="PhoU_dom"/>
</dbReference>
<gene>
    <name evidence="2" type="ORF">MchiMG62_16160</name>
</gene>
<evidence type="ECO:0000313" key="3">
    <source>
        <dbReference type="Proteomes" id="UP000824969"/>
    </source>
</evidence>
<dbReference type="InterPro" id="IPR028366">
    <property type="entry name" value="PhoU"/>
</dbReference>
<dbReference type="PANTHER" id="PTHR42930:SF2">
    <property type="entry name" value="PHOU DOMAIN-CONTAINING PROTEIN"/>
    <property type="match status" value="1"/>
</dbReference>
<sequence length="335" mass="37156">MEIRKVQITGGSSYIVSLPKQWIRAANIQKNDPVGLVVQPDGSLLITPKISGEPAHRTRTFEVGAATDRTYLLRLLVGAYIAGFTTIRLESKGRMPPFILQLVREFTQMAIGQEVVGETDTSITIKDLLNPAEMPLENTIKRMHLLARGMQQDAMAALRGHDAALAGDVVARDTEVDRLHWLVARQNNLIASDATLARRMDIPVAQAAYCFQVSRIIERIADHATRVAHNALLLIDREIETATLDLMDEASTLALQIFSWSMEAFHTGDVEKANATLQRVRDLEETTRDIVTRVLRFEAVTAIPIGQITDSIRRIGEYSGDIGECVINYTVGREA</sequence>
<name>A0ABN5XMJ9_9EURY</name>
<keyword evidence="3" id="KW-1185">Reference proteome</keyword>
<reference evidence="2 3" key="1">
    <citation type="submission" date="2019-06" db="EMBL/GenBank/DDBJ databases">
        <title>Complete genome sequence of Methanoculleus chikugoensis strain MG62.</title>
        <authorList>
            <person name="Asakawa S."/>
            <person name="Dianou D."/>
        </authorList>
    </citation>
    <scope>NUCLEOTIDE SEQUENCE [LARGE SCALE GENOMIC DNA]</scope>
    <source>
        <strain evidence="2 3">MG62</strain>
    </source>
</reference>
<keyword evidence="2" id="KW-0808">Transferase</keyword>
<keyword evidence="2" id="KW-0418">Kinase</keyword>
<dbReference type="Pfam" id="PF01895">
    <property type="entry name" value="PhoU"/>
    <property type="match status" value="2"/>
</dbReference>